<keyword evidence="6" id="KW-1185">Reference proteome</keyword>
<name>A0ABV0IGP0_9MICC</name>
<dbReference type="RefSeq" id="WP_347919853.1">
    <property type="nucleotide sequence ID" value="NZ_JBDXMX010000002.1"/>
</dbReference>
<dbReference type="PANTHER" id="PTHR34384">
    <property type="entry name" value="L-2,3-DIAMINOPROPANOATE--CITRATE LIGASE"/>
    <property type="match status" value="1"/>
</dbReference>
<dbReference type="Pfam" id="PF06276">
    <property type="entry name" value="FhuF"/>
    <property type="match status" value="1"/>
</dbReference>
<sequence length="551" mass="60097">MDPDSITCQTRPDQGAGPTGIVPGVPDVQDFITAHRQALGISAAQLPVYLEEIGSTLASHCYKQLHTTATSAELAAGTGDAVADFQRLEAAMTEGHPCFVANNGRLGLGTGDYLDLAPETGSALTLEWVAAHITRARFSAVDGLELDGLLDAELGPELRETFRDRLAEACRSTGLDPADFIPLPVHLWQWRNRLAVTFAGDVATGRLVHLGATEDLYQPQQSIRTFFNRSRPQRHYVKTALSMLNMGFLRGLSAAYMDATPAINDWLAGLFADDPALDPGRVQLLREVAAVGYANPLFHAATEQDSAYRKMLAALWRESPVGRIGEGEQLATMASLLHTDADGASLAGAWIRRSGLAAEDWLERYLDAYLVPLVHCLVAHDLVFMPHGENVILVLRDGVPERVLLKDLAEEVAVLGSRTPLPEAVERLRAEVAPEDHGLSILTDIVDCFLRFSAPLLVREGLVTEERFWAVVAGRLTAYRARHPESVERFDALGLREPTFRLSCLNRLQLRNNRQMVDLADPAGSLAYAGELDNPLAASPFTSRRHPSVAV</sequence>
<dbReference type="Pfam" id="PF04183">
    <property type="entry name" value="IucA_IucC"/>
    <property type="match status" value="1"/>
</dbReference>
<protein>
    <submittedName>
        <fullName evidence="5">IucA/IucC family protein</fullName>
    </submittedName>
</protein>
<dbReference type="InterPro" id="IPR037455">
    <property type="entry name" value="LucA/IucC-like"/>
</dbReference>
<proteinExistence type="inferred from homology"/>
<comment type="pathway">
    <text evidence="1">Siderophore biosynthesis.</text>
</comment>
<comment type="similarity">
    <text evidence="2">Belongs to the IucA/IucC family.</text>
</comment>
<dbReference type="InterPro" id="IPR007310">
    <property type="entry name" value="Aerobactin_biosyn_IucA/IucC_N"/>
</dbReference>
<organism evidence="5 6">
    <name type="scientific">Citricoccus nitrophenolicus</name>
    <dbReference type="NCBI Taxonomy" id="863575"/>
    <lineage>
        <taxon>Bacteria</taxon>
        <taxon>Bacillati</taxon>
        <taxon>Actinomycetota</taxon>
        <taxon>Actinomycetes</taxon>
        <taxon>Micrococcales</taxon>
        <taxon>Micrococcaceae</taxon>
        <taxon>Citricoccus</taxon>
    </lineage>
</organism>
<evidence type="ECO:0000313" key="5">
    <source>
        <dbReference type="EMBL" id="MEO9247327.1"/>
    </source>
</evidence>
<evidence type="ECO:0000256" key="2">
    <source>
        <dbReference type="ARBA" id="ARBA00007832"/>
    </source>
</evidence>
<evidence type="ECO:0000256" key="1">
    <source>
        <dbReference type="ARBA" id="ARBA00004924"/>
    </source>
</evidence>
<feature type="domain" description="Aerobactin siderophore biosynthesis IucA/IucC-like C-terminal" evidence="4">
    <location>
        <begin position="359"/>
        <end position="517"/>
    </location>
</feature>
<dbReference type="EMBL" id="JBDXMX010000002">
    <property type="protein sequence ID" value="MEO9247327.1"/>
    <property type="molecule type" value="Genomic_DNA"/>
</dbReference>
<accession>A0ABV0IGP0</accession>
<dbReference type="PANTHER" id="PTHR34384:SF6">
    <property type="entry name" value="STAPHYLOFERRIN B SYNTHASE"/>
    <property type="match status" value="1"/>
</dbReference>
<evidence type="ECO:0000259" key="3">
    <source>
        <dbReference type="Pfam" id="PF04183"/>
    </source>
</evidence>
<evidence type="ECO:0000313" key="6">
    <source>
        <dbReference type="Proteomes" id="UP001484097"/>
    </source>
</evidence>
<feature type="domain" description="Aerobactin siderophore biosynthesis IucA/IucC N-terminal" evidence="3">
    <location>
        <begin position="84"/>
        <end position="338"/>
    </location>
</feature>
<dbReference type="Gene3D" id="6.10.250.3370">
    <property type="match status" value="1"/>
</dbReference>
<dbReference type="InterPro" id="IPR022770">
    <property type="entry name" value="IucA/IucC-like_C"/>
</dbReference>
<dbReference type="Gene3D" id="3.30.310.280">
    <property type="match status" value="1"/>
</dbReference>
<gene>
    <name evidence="5" type="ORF">ABDK96_06510</name>
</gene>
<evidence type="ECO:0000259" key="4">
    <source>
        <dbReference type="Pfam" id="PF06276"/>
    </source>
</evidence>
<dbReference type="Gene3D" id="1.10.510.40">
    <property type="match status" value="1"/>
</dbReference>
<comment type="caution">
    <text evidence="5">The sequence shown here is derived from an EMBL/GenBank/DDBJ whole genome shotgun (WGS) entry which is preliminary data.</text>
</comment>
<reference evidence="5 6" key="1">
    <citation type="submission" date="2024-05" db="EMBL/GenBank/DDBJ databases">
        <authorList>
            <person name="Yi C."/>
        </authorList>
    </citation>
    <scope>NUCLEOTIDE SEQUENCE [LARGE SCALE GENOMIC DNA]</scope>
    <source>
        <strain evidence="5 6">XS13</strain>
    </source>
</reference>
<dbReference type="Proteomes" id="UP001484097">
    <property type="component" value="Unassembled WGS sequence"/>
</dbReference>